<evidence type="ECO:0000259" key="1">
    <source>
        <dbReference type="Pfam" id="PF06230"/>
    </source>
</evidence>
<dbReference type="RefSeq" id="WP_150078036.1">
    <property type="nucleotide sequence ID" value="NZ_VWOX01000011.1"/>
</dbReference>
<dbReference type="AlphaFoldDB" id="A0A5M6D3Y6"/>
<dbReference type="EMBL" id="VWOX01000011">
    <property type="protein sequence ID" value="KAA5540992.1"/>
    <property type="molecule type" value="Genomic_DNA"/>
</dbReference>
<evidence type="ECO:0000313" key="3">
    <source>
        <dbReference type="EMBL" id="KAA5540992.1"/>
    </source>
</evidence>
<sequence>MRRGGYGRQLIRDWLAGVTGRHGNHDSRPIGLIAGWGSFPVEVAEHIVASGRHVCCIAITDHASRDLESICDHVKWSGVGKIGAHLRYFRSRGVRQVTMAGKLFKADLLFQGSVWIKHCPDLTAIRTFGPCLLGRNPDSRDDQLLLAVTRTYANRSLTICPATDFAPELLVNQGCLTGKPLSAKQTRDAQVGWQVAKQMGGMDIGQSITIKDGTVLAVEAVEGTDQCIARTGRLCPRGGWTLVKVAKPNQDMRFDVPTIGPQTISRVAENGGTAIVVEAEMTILVERDETLRLARQHGITIVAIREGESESLAA</sequence>
<dbReference type="Pfam" id="PF06230">
    <property type="entry name" value="LpxI_C"/>
    <property type="match status" value="1"/>
</dbReference>
<evidence type="ECO:0000259" key="2">
    <source>
        <dbReference type="Pfam" id="PF17930"/>
    </source>
</evidence>
<dbReference type="PANTHER" id="PTHR39962">
    <property type="entry name" value="BLL4848 PROTEIN"/>
    <property type="match status" value="1"/>
</dbReference>
<dbReference type="Gene3D" id="3.40.50.20">
    <property type="match status" value="1"/>
</dbReference>
<protein>
    <submittedName>
        <fullName evidence="3">LpxI family protein</fullName>
    </submittedName>
</protein>
<evidence type="ECO:0000313" key="4">
    <source>
        <dbReference type="Proteomes" id="UP000324479"/>
    </source>
</evidence>
<organism evidence="3 4">
    <name type="scientific">Roseiconus nitratireducens</name>
    <dbReference type="NCBI Taxonomy" id="2605748"/>
    <lineage>
        <taxon>Bacteria</taxon>
        <taxon>Pseudomonadati</taxon>
        <taxon>Planctomycetota</taxon>
        <taxon>Planctomycetia</taxon>
        <taxon>Pirellulales</taxon>
        <taxon>Pirellulaceae</taxon>
        <taxon>Roseiconus</taxon>
    </lineage>
</organism>
<dbReference type="Gene3D" id="3.40.140.80">
    <property type="match status" value="1"/>
</dbReference>
<dbReference type="InterPro" id="IPR043167">
    <property type="entry name" value="LpxI_C_sf"/>
</dbReference>
<name>A0A5M6D3Y6_9BACT</name>
<reference evidence="3 4" key="1">
    <citation type="submission" date="2019-08" db="EMBL/GenBank/DDBJ databases">
        <authorList>
            <person name="Dhanesh K."/>
            <person name="Kumar G."/>
            <person name="Sasikala C."/>
            <person name="Venkata Ramana C."/>
        </authorList>
    </citation>
    <scope>NUCLEOTIDE SEQUENCE [LARGE SCALE GENOMIC DNA]</scope>
    <source>
        <strain evidence="3 4">JC645</strain>
    </source>
</reference>
<dbReference type="Proteomes" id="UP000324479">
    <property type="component" value="Unassembled WGS sequence"/>
</dbReference>
<gene>
    <name evidence="3" type="ORF">FYK55_19010</name>
</gene>
<accession>A0A5M6D3Y6</accession>
<dbReference type="Pfam" id="PF17930">
    <property type="entry name" value="LpxI_N"/>
    <property type="match status" value="1"/>
</dbReference>
<keyword evidence="4" id="KW-1185">Reference proteome</keyword>
<feature type="domain" description="LpxI N-terminal" evidence="2">
    <location>
        <begin position="30"/>
        <end position="169"/>
    </location>
</feature>
<dbReference type="InterPro" id="IPR041255">
    <property type="entry name" value="LpxI_N"/>
</dbReference>
<dbReference type="PANTHER" id="PTHR39962:SF1">
    <property type="entry name" value="LPXI FAMILY PROTEIN"/>
    <property type="match status" value="1"/>
</dbReference>
<comment type="caution">
    <text evidence="3">The sequence shown here is derived from an EMBL/GenBank/DDBJ whole genome shotgun (WGS) entry which is preliminary data.</text>
</comment>
<dbReference type="InterPro" id="IPR010415">
    <property type="entry name" value="LpxI_C"/>
</dbReference>
<dbReference type="InterPro" id="IPR053174">
    <property type="entry name" value="LpxI"/>
</dbReference>
<feature type="domain" description="LpxI C-terminal" evidence="1">
    <location>
        <begin position="173"/>
        <end position="302"/>
    </location>
</feature>
<proteinExistence type="predicted"/>